<sequence>MVDYDKLINSQCKCSKGLPWKKDYICMVLPCEHLFHSQCIKNDICYFCKTKIDKIISLQDKDIHFQHFADILSMTNYDTMSYNTSLNFIDSMFDLLSIMSKLVFTNNKKDGKELCTKIFSLNNLTLNVYGMEKLDLEEKKVLICNHVSYLEFIVIYYLFNTGFLASSIVGNSKIIERLRKVVKLLTIERGKNANVVNEIRKFVDENGSICLFPEGILKHPDTLTRFRTGAFHVGYPVYAITIRHNNIISDGLINNFLYKLSSKKNINMEVHILGPYYPPFNEASIEKIRQSMAKVGKMCLSRVCNRDIVDTKDKKVEL</sequence>
<keyword evidence="5" id="KW-0443">Lipid metabolism</keyword>
<dbReference type="Pfam" id="PF01553">
    <property type="entry name" value="Acyltransferase"/>
    <property type="match status" value="1"/>
</dbReference>
<name>A0A6C0DZL5_9ZZZZ</name>
<dbReference type="EMBL" id="MN739697">
    <property type="protein sequence ID" value="QHT21800.1"/>
    <property type="molecule type" value="Genomic_DNA"/>
</dbReference>
<dbReference type="InterPro" id="IPR002123">
    <property type="entry name" value="Plipid/glycerol_acylTrfase"/>
</dbReference>
<keyword evidence="2" id="KW-0808">Transferase</keyword>
<keyword evidence="3" id="KW-0812">Transmembrane</keyword>
<dbReference type="GO" id="GO:0016746">
    <property type="term" value="F:acyltransferase activity"/>
    <property type="evidence" value="ECO:0007669"/>
    <property type="project" value="UniProtKB-KW"/>
</dbReference>
<evidence type="ECO:0000256" key="6">
    <source>
        <dbReference type="ARBA" id="ARBA00023136"/>
    </source>
</evidence>
<dbReference type="PANTHER" id="PTHR23063:SF52">
    <property type="entry name" value="LYSOPHOSPHATIDYLCHOLINE ACYLTRANSFERASE"/>
    <property type="match status" value="1"/>
</dbReference>
<evidence type="ECO:0000256" key="3">
    <source>
        <dbReference type="ARBA" id="ARBA00022692"/>
    </source>
</evidence>
<dbReference type="SUPFAM" id="SSF57850">
    <property type="entry name" value="RING/U-box"/>
    <property type="match status" value="1"/>
</dbReference>
<proteinExistence type="predicted"/>
<organism evidence="9">
    <name type="scientific">viral metagenome</name>
    <dbReference type="NCBI Taxonomy" id="1070528"/>
    <lineage>
        <taxon>unclassified sequences</taxon>
        <taxon>metagenomes</taxon>
        <taxon>organismal metagenomes</taxon>
    </lineage>
</organism>
<evidence type="ECO:0000256" key="7">
    <source>
        <dbReference type="ARBA" id="ARBA00023315"/>
    </source>
</evidence>
<evidence type="ECO:0000256" key="1">
    <source>
        <dbReference type="ARBA" id="ARBA00004370"/>
    </source>
</evidence>
<feature type="domain" description="Phospholipid/glycerol acyltransferase" evidence="8">
    <location>
        <begin position="140"/>
        <end position="245"/>
    </location>
</feature>
<evidence type="ECO:0000256" key="4">
    <source>
        <dbReference type="ARBA" id="ARBA00022989"/>
    </source>
</evidence>
<protein>
    <recommendedName>
        <fullName evidence="8">Phospholipid/glycerol acyltransferase domain-containing protein</fullName>
    </recommendedName>
</protein>
<dbReference type="SUPFAM" id="SSF69593">
    <property type="entry name" value="Glycerol-3-phosphate (1)-acyltransferase"/>
    <property type="match status" value="1"/>
</dbReference>
<evidence type="ECO:0000256" key="5">
    <source>
        <dbReference type="ARBA" id="ARBA00023098"/>
    </source>
</evidence>
<dbReference type="SMART" id="SM00563">
    <property type="entry name" value="PlsC"/>
    <property type="match status" value="1"/>
</dbReference>
<dbReference type="PANTHER" id="PTHR23063">
    <property type="entry name" value="PHOSPHOLIPID ACYLTRANSFERASE"/>
    <property type="match status" value="1"/>
</dbReference>
<evidence type="ECO:0000256" key="2">
    <source>
        <dbReference type="ARBA" id="ARBA00022679"/>
    </source>
</evidence>
<evidence type="ECO:0000313" key="9">
    <source>
        <dbReference type="EMBL" id="QHT21800.1"/>
    </source>
</evidence>
<accession>A0A6C0DZL5</accession>
<dbReference type="GO" id="GO:0016020">
    <property type="term" value="C:membrane"/>
    <property type="evidence" value="ECO:0007669"/>
    <property type="project" value="UniProtKB-SubCell"/>
</dbReference>
<keyword evidence="7" id="KW-0012">Acyltransferase</keyword>
<keyword evidence="4" id="KW-1133">Transmembrane helix</keyword>
<evidence type="ECO:0000259" key="8">
    <source>
        <dbReference type="SMART" id="SM00563"/>
    </source>
</evidence>
<dbReference type="AlphaFoldDB" id="A0A6C0DZL5"/>
<dbReference type="GO" id="GO:0006629">
    <property type="term" value="P:lipid metabolic process"/>
    <property type="evidence" value="ECO:0007669"/>
    <property type="project" value="UniProtKB-KW"/>
</dbReference>
<comment type="subcellular location">
    <subcellularLocation>
        <location evidence="1">Membrane</location>
    </subcellularLocation>
</comment>
<reference evidence="9" key="1">
    <citation type="journal article" date="2020" name="Nature">
        <title>Giant virus diversity and host interactions through global metagenomics.</title>
        <authorList>
            <person name="Schulz F."/>
            <person name="Roux S."/>
            <person name="Paez-Espino D."/>
            <person name="Jungbluth S."/>
            <person name="Walsh D.A."/>
            <person name="Denef V.J."/>
            <person name="McMahon K.D."/>
            <person name="Konstantinidis K.T."/>
            <person name="Eloe-Fadrosh E.A."/>
            <person name="Kyrpides N.C."/>
            <person name="Woyke T."/>
        </authorList>
    </citation>
    <scope>NUCLEOTIDE SEQUENCE</scope>
    <source>
        <strain evidence="9">GVMAG-M-3300023179-103</strain>
    </source>
</reference>
<keyword evidence="6" id="KW-0472">Membrane</keyword>